<comment type="caution">
    <text evidence="2">The sequence shown here is derived from an EMBL/GenBank/DDBJ whole genome shotgun (WGS) entry which is preliminary data.</text>
</comment>
<evidence type="ECO:0000313" key="4">
    <source>
        <dbReference type="Proteomes" id="UP000241203"/>
    </source>
</evidence>
<name>A0A2P8GVT5_9MICO</name>
<gene>
    <name evidence="2" type="ORF">CLV49_1686</name>
    <name evidence="3" type="ORF">ELQ93_10770</name>
</gene>
<keyword evidence="5" id="KW-1185">Reference proteome</keyword>
<dbReference type="EMBL" id="PYAU01000001">
    <property type="protein sequence ID" value="PSL38074.1"/>
    <property type="molecule type" value="Genomic_DNA"/>
</dbReference>
<dbReference type="AlphaFoldDB" id="A0A2P8GVT5"/>
<evidence type="ECO:0000313" key="2">
    <source>
        <dbReference type="EMBL" id="PSL38074.1"/>
    </source>
</evidence>
<dbReference type="EMBL" id="RZGY01000001">
    <property type="protein sequence ID" value="RUQ87368.1"/>
    <property type="molecule type" value="Genomic_DNA"/>
</dbReference>
<dbReference type="Proteomes" id="UP000241203">
    <property type="component" value="Unassembled WGS sequence"/>
</dbReference>
<dbReference type="Proteomes" id="UP000268291">
    <property type="component" value="Unassembled WGS sequence"/>
</dbReference>
<feature type="transmembrane region" description="Helical" evidence="1">
    <location>
        <begin position="55"/>
        <end position="79"/>
    </location>
</feature>
<keyword evidence="1" id="KW-0812">Transmembrane</keyword>
<dbReference type="RefSeq" id="WP_106563137.1">
    <property type="nucleotide sequence ID" value="NZ_PYAU01000001.1"/>
</dbReference>
<evidence type="ECO:0000313" key="5">
    <source>
        <dbReference type="Proteomes" id="UP000268291"/>
    </source>
</evidence>
<evidence type="ECO:0000313" key="3">
    <source>
        <dbReference type="EMBL" id="RUQ87368.1"/>
    </source>
</evidence>
<keyword evidence="1" id="KW-0472">Membrane</keyword>
<reference evidence="2 4" key="1">
    <citation type="submission" date="2018-03" db="EMBL/GenBank/DDBJ databases">
        <title>Genomic Encyclopedia of Archaeal and Bacterial Type Strains, Phase II (KMG-II): from individual species to whole genera.</title>
        <authorList>
            <person name="Goeker M."/>
        </authorList>
    </citation>
    <scope>NUCLEOTIDE SEQUENCE [LARGE SCALE GENOMIC DNA]</scope>
    <source>
        <strain evidence="2 4">DSM 21548</strain>
    </source>
</reference>
<evidence type="ECO:0000256" key="1">
    <source>
        <dbReference type="SAM" id="Phobius"/>
    </source>
</evidence>
<keyword evidence="1" id="KW-1133">Transmembrane helix</keyword>
<sequence>MNNDLITRTLASLDAAPVRALDDATRRRADARLHQILTSDPVTPTTPVLASRRRAWITVTAGAAAVVAIGGALTVGALAPSDAAFASWTATPDSLTSSEQGLAGTACLDAAGRPGADVILAERRGEWIAVAAVSDASTHVTCLVHLPSGSTDADTVLSAQSGGQGAIPVGGEINEGSLSEFAEWTFPGTPASPTASFTIGDAGPDVAAVDIITPDGDVVSATVEDGRYLAWWPGKVFVSTDEDVTVLDLAYRVTLEDGTVIEDAQPISPE</sequence>
<organism evidence="2 4">
    <name type="scientific">Labedella gwakjiensis</name>
    <dbReference type="NCBI Taxonomy" id="390269"/>
    <lineage>
        <taxon>Bacteria</taxon>
        <taxon>Bacillati</taxon>
        <taxon>Actinomycetota</taxon>
        <taxon>Actinomycetes</taxon>
        <taxon>Micrococcales</taxon>
        <taxon>Microbacteriaceae</taxon>
        <taxon>Labedella</taxon>
    </lineage>
</organism>
<protein>
    <submittedName>
        <fullName evidence="2">Uncharacterized protein</fullName>
    </submittedName>
</protein>
<reference evidence="3 5" key="2">
    <citation type="submission" date="2018-12" db="EMBL/GenBank/DDBJ databases">
        <authorList>
            <person name="hu s."/>
            <person name="Xu Y."/>
            <person name="Xu B."/>
            <person name="Li F."/>
        </authorList>
    </citation>
    <scope>NUCLEOTIDE SEQUENCE [LARGE SCALE GENOMIC DNA]</scope>
    <source>
        <strain evidence="3 5">KSW2-17</strain>
    </source>
</reference>
<proteinExistence type="predicted"/>
<dbReference type="OrthoDB" id="3293457at2"/>
<accession>A0A2P8GVT5</accession>